<sequence>MLRLISRQKKVAINRTFLRSLFIQTQTTPNDDALKFLPSMKILPEQTTIEFLNGRQAFKSPLALKLFGIDGVKTIMIGHDFITVEKKTQDDWSLLKPEIFAVLTESLNNGTPVLNEQHQADASDQALLEEDDEDEVVSMVKELIFTRIRPAIQDDGGDIEFVRFDYETGTVYLRLRGACRSCSSSSITLKNGIESMLKHYIEEVEAVEQIEEDEDGNEFEDPLAAKKPVQFEEAQLKPRSRDVAPPPSL</sequence>
<dbReference type="Gene3D" id="3.30.1370.70">
    <property type="entry name" value="Scaffold protein Nfu/NifU, N-terminal domain"/>
    <property type="match status" value="1"/>
</dbReference>
<feature type="domain" description="Scaffold protein Nfu/NifU N-terminal" evidence="3">
    <location>
        <begin position="23"/>
        <end position="110"/>
    </location>
</feature>
<dbReference type="Pfam" id="PF01106">
    <property type="entry name" value="NifU"/>
    <property type="match status" value="1"/>
</dbReference>
<dbReference type="GO" id="GO:0016226">
    <property type="term" value="P:iron-sulfur cluster assembly"/>
    <property type="evidence" value="ECO:0007669"/>
    <property type="project" value="InterPro"/>
</dbReference>
<reference evidence="4 5" key="1">
    <citation type="submission" date="2016-02" db="EMBL/GenBank/DDBJ databases">
        <title>Comparative genomic and transcriptomic foundation for Pichia pastoris.</title>
        <authorList>
            <person name="Love K.R."/>
            <person name="Shah K.A."/>
            <person name="Whittaker C.A."/>
            <person name="Wu J."/>
            <person name="Bartlett M.C."/>
            <person name="Ma D."/>
            <person name="Leeson R.L."/>
            <person name="Priest M."/>
            <person name="Young S.K."/>
            <person name="Love J.C."/>
        </authorList>
    </citation>
    <scope>NUCLEOTIDE SEQUENCE [LARGE SCALE GENOMIC DNA]</scope>
    <source>
        <strain evidence="4 5">ATCC 28485</strain>
    </source>
</reference>
<comment type="similarity">
    <text evidence="1">Belongs to the NifU family.</text>
</comment>
<gene>
    <name evidence="4" type="ORF">ATY40_BA7500780</name>
</gene>
<dbReference type="PANTHER" id="PTHR11178:SF1">
    <property type="entry name" value="NFU1 IRON-SULFUR CLUSTER SCAFFOLD HOMOLOG, MITOCHONDRIAL"/>
    <property type="match status" value="1"/>
</dbReference>
<dbReference type="AlphaFoldDB" id="A0A1B2JA66"/>
<dbReference type="InterPro" id="IPR036498">
    <property type="entry name" value="Nfu/NifU_N_sf"/>
</dbReference>
<dbReference type="OrthoDB" id="565552at2759"/>
<protein>
    <submittedName>
        <fullName evidence="4">BA75_00780T0</fullName>
    </submittedName>
</protein>
<evidence type="ECO:0000313" key="5">
    <source>
        <dbReference type="Proteomes" id="UP000094565"/>
    </source>
</evidence>
<dbReference type="SUPFAM" id="SSF117916">
    <property type="entry name" value="Fe-S cluster assembly (FSCA) domain-like"/>
    <property type="match status" value="1"/>
</dbReference>
<organism evidence="4 5">
    <name type="scientific">Komagataella pastoris</name>
    <name type="common">Yeast</name>
    <name type="synonym">Pichia pastoris</name>
    <dbReference type="NCBI Taxonomy" id="4922"/>
    <lineage>
        <taxon>Eukaryota</taxon>
        <taxon>Fungi</taxon>
        <taxon>Dikarya</taxon>
        <taxon>Ascomycota</taxon>
        <taxon>Saccharomycotina</taxon>
        <taxon>Pichiomycetes</taxon>
        <taxon>Pichiales</taxon>
        <taxon>Pichiaceae</taxon>
        <taxon>Komagataella</taxon>
    </lineage>
</organism>
<dbReference type="FunFam" id="3.30.1370.70:FF:000001">
    <property type="entry name" value="NifU-like protein 4, mitochondrial"/>
    <property type="match status" value="1"/>
</dbReference>
<dbReference type="PIRSF" id="PIRSF036773">
    <property type="entry name" value="HIRIP5"/>
    <property type="match status" value="1"/>
</dbReference>
<dbReference type="EMBL" id="CP014584">
    <property type="protein sequence ID" value="ANZ74688.1"/>
    <property type="molecule type" value="Genomic_DNA"/>
</dbReference>
<evidence type="ECO:0000256" key="2">
    <source>
        <dbReference type="SAM" id="MobiDB-lite"/>
    </source>
</evidence>
<dbReference type="FunFam" id="3.30.300.130:FF:000001">
    <property type="entry name" value="NFU1 iron-sulfur cluster scaffold"/>
    <property type="match status" value="1"/>
</dbReference>
<dbReference type="InterPro" id="IPR001075">
    <property type="entry name" value="NIF_FeS_clus_asmbl_NifU_C"/>
</dbReference>
<dbReference type="GO" id="GO:0051536">
    <property type="term" value="F:iron-sulfur cluster binding"/>
    <property type="evidence" value="ECO:0007669"/>
    <property type="project" value="InterPro"/>
</dbReference>
<dbReference type="SUPFAM" id="SSF110836">
    <property type="entry name" value="Hypothetical protein SAV1430"/>
    <property type="match status" value="1"/>
</dbReference>
<dbReference type="SMART" id="SM00932">
    <property type="entry name" value="Nfu_N"/>
    <property type="match status" value="1"/>
</dbReference>
<dbReference type="GO" id="GO:0005506">
    <property type="term" value="F:iron ion binding"/>
    <property type="evidence" value="ECO:0007669"/>
    <property type="project" value="InterPro"/>
</dbReference>
<name>A0A1B2JA66_PICPA</name>
<dbReference type="InterPro" id="IPR014824">
    <property type="entry name" value="Nfu/NifU_N"/>
</dbReference>
<dbReference type="PANTHER" id="PTHR11178">
    <property type="entry name" value="IRON-SULFUR CLUSTER SCAFFOLD PROTEIN NFU-RELATED"/>
    <property type="match status" value="1"/>
</dbReference>
<dbReference type="InterPro" id="IPR035433">
    <property type="entry name" value="NFU1-like"/>
</dbReference>
<evidence type="ECO:0000256" key="1">
    <source>
        <dbReference type="ARBA" id="ARBA00006420"/>
    </source>
</evidence>
<dbReference type="InterPro" id="IPR034904">
    <property type="entry name" value="FSCA_dom_sf"/>
</dbReference>
<dbReference type="Proteomes" id="UP000094565">
    <property type="component" value="Chromosome 1"/>
</dbReference>
<dbReference type="Gene3D" id="3.30.300.130">
    <property type="entry name" value="Fe-S cluster assembly (FSCA)"/>
    <property type="match status" value="1"/>
</dbReference>
<feature type="region of interest" description="Disordered" evidence="2">
    <location>
        <begin position="230"/>
        <end position="249"/>
    </location>
</feature>
<evidence type="ECO:0000313" key="4">
    <source>
        <dbReference type="EMBL" id="ANZ74688.1"/>
    </source>
</evidence>
<evidence type="ECO:0000259" key="3">
    <source>
        <dbReference type="SMART" id="SM00932"/>
    </source>
</evidence>
<dbReference type="GO" id="GO:0005739">
    <property type="term" value="C:mitochondrion"/>
    <property type="evidence" value="ECO:0007669"/>
    <property type="project" value="TreeGrafter"/>
</dbReference>
<proteinExistence type="inferred from homology"/>
<dbReference type="Pfam" id="PF08712">
    <property type="entry name" value="Nfu_N"/>
    <property type="match status" value="1"/>
</dbReference>
<accession>A0A1B2JA66</accession>
<keyword evidence="5" id="KW-1185">Reference proteome</keyword>